<evidence type="ECO:0000256" key="8">
    <source>
        <dbReference type="ARBA" id="ARBA00023114"/>
    </source>
</evidence>
<dbReference type="GO" id="GO:0009279">
    <property type="term" value="C:cell outer membrane"/>
    <property type="evidence" value="ECO:0007669"/>
    <property type="project" value="UniProtKB-SubCell"/>
</dbReference>
<dbReference type="CDD" id="cd00342">
    <property type="entry name" value="gram_neg_porins"/>
    <property type="match status" value="1"/>
</dbReference>
<dbReference type="InterPro" id="IPR033900">
    <property type="entry name" value="Gram_neg_porin_domain"/>
</dbReference>
<reference evidence="13 14" key="1">
    <citation type="submission" date="2019-05" db="EMBL/GenBank/DDBJ databases">
        <title>Burkholderia sp. DHOD12, isolated from subtropical forest soil.</title>
        <authorList>
            <person name="Gao Z.-H."/>
            <person name="Qiu L.-H."/>
        </authorList>
    </citation>
    <scope>NUCLEOTIDE SEQUENCE [LARGE SCALE GENOMIC DNA]</scope>
    <source>
        <strain evidence="13 14">DHOD12</strain>
    </source>
</reference>
<evidence type="ECO:0000313" key="14">
    <source>
        <dbReference type="Proteomes" id="UP000298656"/>
    </source>
</evidence>
<organism evidence="13 14">
    <name type="scientific">Trinickia violacea</name>
    <dbReference type="NCBI Taxonomy" id="2571746"/>
    <lineage>
        <taxon>Bacteria</taxon>
        <taxon>Pseudomonadati</taxon>
        <taxon>Pseudomonadota</taxon>
        <taxon>Betaproteobacteria</taxon>
        <taxon>Burkholderiales</taxon>
        <taxon>Burkholderiaceae</taxon>
        <taxon>Trinickia</taxon>
    </lineage>
</organism>
<evidence type="ECO:0000256" key="10">
    <source>
        <dbReference type="ARBA" id="ARBA00023237"/>
    </source>
</evidence>
<keyword evidence="14" id="KW-1185">Reference proteome</keyword>
<evidence type="ECO:0000259" key="12">
    <source>
        <dbReference type="Pfam" id="PF13609"/>
    </source>
</evidence>
<evidence type="ECO:0000256" key="6">
    <source>
        <dbReference type="ARBA" id="ARBA00022729"/>
    </source>
</evidence>
<dbReference type="OrthoDB" id="8982743at2"/>
<keyword evidence="7" id="KW-0406">Ion transport</keyword>
<dbReference type="GO" id="GO:0046930">
    <property type="term" value="C:pore complex"/>
    <property type="evidence" value="ECO:0007669"/>
    <property type="project" value="UniProtKB-KW"/>
</dbReference>
<protein>
    <submittedName>
        <fullName evidence="13">Porin</fullName>
    </submittedName>
</protein>
<sequence length="362" mass="39033">MNRLVLGALFFALANTVQAQSSVQLYGIVDDALTYVSNEGGSHAWAQFSGVGQSDRWGLRGVEDLGSGYRAIFRLENGFTLNNGQLAQGGLEWGRQAFVGLESDRFGSLTLGRQYDFMTPYLTEFSAGTLTPSVFAFHLGDLDRLGGERINNAVKYQTPEFYGLRVGALYSFGGQAGNFSADSANAFGLQYALGQLHLAAAYVAMHNYVQTFGIGTSVLGESLQGTGQLGLLAKPATFDKVTVAGFGAGYQLGPVNVHGLFTLVDLQQHGESDVLRTVEGGAKYFVTYAWSLAASYAYSKLGENHWNQVAIGTDYSFSKRTDVYLNAVYLHANNGTHAQLFLLPASSTNTQTVVSLGIRHLF</sequence>
<evidence type="ECO:0000256" key="9">
    <source>
        <dbReference type="ARBA" id="ARBA00023136"/>
    </source>
</evidence>
<dbReference type="EMBL" id="CP040078">
    <property type="protein sequence ID" value="QCP54711.1"/>
    <property type="molecule type" value="Genomic_DNA"/>
</dbReference>
<evidence type="ECO:0000256" key="7">
    <source>
        <dbReference type="ARBA" id="ARBA00023065"/>
    </source>
</evidence>
<dbReference type="Gene3D" id="2.40.160.10">
    <property type="entry name" value="Porin"/>
    <property type="match status" value="1"/>
</dbReference>
<dbReference type="RefSeq" id="WP_137337469.1">
    <property type="nucleotide sequence ID" value="NZ_CP040078.1"/>
</dbReference>
<evidence type="ECO:0000256" key="3">
    <source>
        <dbReference type="ARBA" id="ARBA00022448"/>
    </source>
</evidence>
<dbReference type="InterPro" id="IPR001702">
    <property type="entry name" value="Porin_Gram-ve"/>
</dbReference>
<evidence type="ECO:0000256" key="5">
    <source>
        <dbReference type="ARBA" id="ARBA00022692"/>
    </source>
</evidence>
<dbReference type="SUPFAM" id="SSF56935">
    <property type="entry name" value="Porins"/>
    <property type="match status" value="1"/>
</dbReference>
<dbReference type="PRINTS" id="PR00184">
    <property type="entry name" value="NEISSPPORIN"/>
</dbReference>
<proteinExistence type="predicted"/>
<comment type="subunit">
    <text evidence="2">Homotrimer.</text>
</comment>
<evidence type="ECO:0000256" key="4">
    <source>
        <dbReference type="ARBA" id="ARBA00022452"/>
    </source>
</evidence>
<feature type="chain" id="PRO_5020371191" evidence="11">
    <location>
        <begin position="20"/>
        <end position="362"/>
    </location>
</feature>
<dbReference type="PANTHER" id="PTHR34501">
    <property type="entry name" value="PROTEIN YDDL-RELATED"/>
    <property type="match status" value="1"/>
</dbReference>
<evidence type="ECO:0000256" key="11">
    <source>
        <dbReference type="SAM" id="SignalP"/>
    </source>
</evidence>
<keyword evidence="3" id="KW-0813">Transport</keyword>
<dbReference type="GO" id="GO:0034220">
    <property type="term" value="P:monoatomic ion transmembrane transport"/>
    <property type="evidence" value="ECO:0007669"/>
    <property type="project" value="InterPro"/>
</dbReference>
<dbReference type="Pfam" id="PF13609">
    <property type="entry name" value="Porin_4"/>
    <property type="match status" value="1"/>
</dbReference>
<accession>A0A4P8J168</accession>
<comment type="subcellular location">
    <subcellularLocation>
        <location evidence="1">Cell outer membrane</location>
        <topology evidence="1">Multi-pass membrane protein</topology>
    </subcellularLocation>
</comment>
<keyword evidence="10" id="KW-0998">Cell outer membrane</keyword>
<dbReference type="PRINTS" id="PR00182">
    <property type="entry name" value="ECOLNEIPORIN"/>
</dbReference>
<evidence type="ECO:0000313" key="13">
    <source>
        <dbReference type="EMBL" id="QCP54711.1"/>
    </source>
</evidence>
<feature type="domain" description="Porin" evidence="12">
    <location>
        <begin position="12"/>
        <end position="333"/>
    </location>
</feature>
<evidence type="ECO:0000256" key="1">
    <source>
        <dbReference type="ARBA" id="ARBA00004571"/>
    </source>
</evidence>
<gene>
    <name evidence="13" type="ORF">FAZ95_38275</name>
</gene>
<name>A0A4P8J168_9BURK</name>
<keyword evidence="4" id="KW-1134">Transmembrane beta strand</keyword>
<dbReference type="KEGG" id="tvl:FAZ95_38275"/>
<dbReference type="GO" id="GO:0015288">
    <property type="term" value="F:porin activity"/>
    <property type="evidence" value="ECO:0007669"/>
    <property type="project" value="UniProtKB-KW"/>
</dbReference>
<dbReference type="InterPro" id="IPR023614">
    <property type="entry name" value="Porin_dom_sf"/>
</dbReference>
<dbReference type="InterPro" id="IPR050298">
    <property type="entry name" value="Gram-neg_bact_OMP"/>
</dbReference>
<dbReference type="PANTHER" id="PTHR34501:SF9">
    <property type="entry name" value="MAJOR OUTER MEMBRANE PROTEIN P.IA"/>
    <property type="match status" value="1"/>
</dbReference>
<keyword evidence="6 11" id="KW-0732">Signal</keyword>
<feature type="signal peptide" evidence="11">
    <location>
        <begin position="1"/>
        <end position="19"/>
    </location>
</feature>
<dbReference type="Proteomes" id="UP000298656">
    <property type="component" value="Chromosome 2"/>
</dbReference>
<dbReference type="InterPro" id="IPR002299">
    <property type="entry name" value="Porin_Neis"/>
</dbReference>
<keyword evidence="9" id="KW-0472">Membrane</keyword>
<keyword evidence="8" id="KW-0626">Porin</keyword>
<evidence type="ECO:0000256" key="2">
    <source>
        <dbReference type="ARBA" id="ARBA00011233"/>
    </source>
</evidence>
<keyword evidence="5" id="KW-0812">Transmembrane</keyword>
<dbReference type="AlphaFoldDB" id="A0A4P8J168"/>